<dbReference type="RefSeq" id="WP_005651145.1">
    <property type="nucleotide sequence ID" value="NC_014922.1"/>
</dbReference>
<dbReference type="InterPro" id="IPR024978">
    <property type="entry name" value="Homeodomain_phBC6A51-type"/>
</dbReference>
<sequence>MSKKKTKPKIEIDLSMVESLAAQGLTNQQIADSLGISERTLQNRKKDNAEFAEAIKKGKAKGIAVVTNALMKKIKSGNVTAMIFFLKTQGGWKENNQLEIEMKKEKKLPTLAELFGDETDPD</sequence>
<dbReference type="AlphaFoldDB" id="A0AAV2U3K4"/>
<organism evidence="2 3">
    <name type="scientific">Haemophilus influenzae F3047</name>
    <dbReference type="NCBI Taxonomy" id="935897"/>
    <lineage>
        <taxon>Bacteria</taxon>
        <taxon>Pseudomonadati</taxon>
        <taxon>Pseudomonadota</taxon>
        <taxon>Gammaproteobacteria</taxon>
        <taxon>Pasteurellales</taxon>
        <taxon>Pasteurellaceae</taxon>
        <taxon>Haemophilus</taxon>
    </lineage>
</organism>
<dbReference type="GO" id="GO:0006355">
    <property type="term" value="P:regulation of DNA-templated transcription"/>
    <property type="evidence" value="ECO:0007669"/>
    <property type="project" value="InterPro"/>
</dbReference>
<evidence type="ECO:0000313" key="2">
    <source>
        <dbReference type="EMBL" id="CBY86533.1"/>
    </source>
</evidence>
<dbReference type="Proteomes" id="UP000006797">
    <property type="component" value="Chromosome"/>
</dbReference>
<dbReference type="GO" id="GO:0003677">
    <property type="term" value="F:DNA binding"/>
    <property type="evidence" value="ECO:0007669"/>
    <property type="project" value="InterPro"/>
</dbReference>
<reference evidence="2 3" key="1">
    <citation type="journal article" date="2012" name="Emerg. Infect. Dis.">
        <title>Lineage-specific Virulence Determinants of Haemophilus influenzae Biogroup aegyptius.</title>
        <authorList>
            <person name="Strouts F.R."/>
            <person name="Power P."/>
            <person name="Croucher N.J."/>
            <person name="Corton N."/>
            <person name="van Tonder A."/>
            <person name="Quail M.A."/>
            <person name="Langford P.R."/>
            <person name="Hudson M.J."/>
            <person name="Parkhill J."/>
            <person name="Kroll J.S."/>
            <person name="Bentley S.D."/>
        </authorList>
    </citation>
    <scope>NUCLEOTIDE SEQUENCE [LARGE SCALE GENOMIC DNA]</scope>
    <source>
        <strain evidence="2 3">F3047</strain>
    </source>
</reference>
<dbReference type="Pfam" id="PF13022">
    <property type="entry name" value="HTH_Tnp_1_2"/>
    <property type="match status" value="1"/>
</dbReference>
<proteinExistence type="predicted"/>
<dbReference type="Gene3D" id="1.10.10.60">
    <property type="entry name" value="Homeodomain-like"/>
    <property type="match status" value="1"/>
</dbReference>
<evidence type="ECO:0000313" key="3">
    <source>
        <dbReference type="Proteomes" id="UP000006797"/>
    </source>
</evidence>
<feature type="domain" description="Homeodomain phBC6A51-type" evidence="1">
    <location>
        <begin position="23"/>
        <end position="104"/>
    </location>
</feature>
<protein>
    <recommendedName>
        <fullName evidence="1">Homeodomain phBC6A51-type domain-containing protein</fullName>
    </recommendedName>
</protein>
<dbReference type="SUPFAM" id="SSF46894">
    <property type="entry name" value="C-terminal effector domain of the bipartite response regulators"/>
    <property type="match status" value="1"/>
</dbReference>
<name>A0AAV2U3K4_HAEIF</name>
<dbReference type="KEGG" id="hil:HICON_10690"/>
<dbReference type="InterPro" id="IPR016032">
    <property type="entry name" value="Sig_transdc_resp-reg_C-effctor"/>
</dbReference>
<evidence type="ECO:0000259" key="1">
    <source>
        <dbReference type="Pfam" id="PF13022"/>
    </source>
</evidence>
<dbReference type="EMBL" id="FQ670204">
    <property type="protein sequence ID" value="CBY86533.1"/>
    <property type="molecule type" value="Genomic_DNA"/>
</dbReference>
<accession>A0AAV2U3K4</accession>
<gene>
    <name evidence="2" type="ORF">HICON_10690</name>
</gene>